<keyword evidence="4" id="KW-0699">rRNA-binding</keyword>
<keyword evidence="4" id="KW-0694">RNA-binding</keyword>
<organism evidence="6 7">
    <name type="scientific">Candidatus Odyssella acanthamoebae</name>
    <dbReference type="NCBI Taxonomy" id="91604"/>
    <lineage>
        <taxon>Bacteria</taxon>
        <taxon>Pseudomonadati</taxon>
        <taxon>Pseudomonadota</taxon>
        <taxon>Alphaproteobacteria</taxon>
        <taxon>Holosporales</taxon>
        <taxon>Candidatus Paracaedibacteraceae</taxon>
        <taxon>Candidatus Odyssella</taxon>
    </lineage>
</organism>
<dbReference type="InterPro" id="IPR005749">
    <property type="entry name" value="Ribosomal_uL15_bac-type"/>
</dbReference>
<gene>
    <name evidence="4" type="primary">rplO</name>
    <name evidence="6" type="ORF">ID47_08475</name>
</gene>
<dbReference type="Proteomes" id="UP000028926">
    <property type="component" value="Chromosome"/>
</dbReference>
<dbReference type="GO" id="GO:0003735">
    <property type="term" value="F:structural constituent of ribosome"/>
    <property type="evidence" value="ECO:0007669"/>
    <property type="project" value="InterPro"/>
</dbReference>
<dbReference type="EMBL" id="CP008941">
    <property type="protein sequence ID" value="AIK96748.1"/>
    <property type="molecule type" value="Genomic_DNA"/>
</dbReference>
<dbReference type="InterPro" id="IPR036227">
    <property type="entry name" value="Ribosomal_uL15/eL18_sf"/>
</dbReference>
<dbReference type="NCBIfam" id="TIGR01071">
    <property type="entry name" value="rplO_bact"/>
    <property type="match status" value="1"/>
</dbReference>
<dbReference type="Gene3D" id="3.100.10.10">
    <property type="match status" value="1"/>
</dbReference>
<dbReference type="eggNOG" id="COG0200">
    <property type="taxonomic scope" value="Bacteria"/>
</dbReference>
<dbReference type="AlphaFoldDB" id="A0A077AYP9"/>
<comment type="function">
    <text evidence="4">Binds to the 23S rRNA.</text>
</comment>
<evidence type="ECO:0000313" key="7">
    <source>
        <dbReference type="Proteomes" id="UP000028926"/>
    </source>
</evidence>
<dbReference type="SUPFAM" id="SSF52080">
    <property type="entry name" value="Ribosomal proteins L15p and L18e"/>
    <property type="match status" value="1"/>
</dbReference>
<evidence type="ECO:0000256" key="1">
    <source>
        <dbReference type="ARBA" id="ARBA00007320"/>
    </source>
</evidence>
<dbReference type="GO" id="GO:0022625">
    <property type="term" value="C:cytosolic large ribosomal subunit"/>
    <property type="evidence" value="ECO:0007669"/>
    <property type="project" value="TreeGrafter"/>
</dbReference>
<accession>A0A077AYP9</accession>
<comment type="similarity">
    <text evidence="1 4">Belongs to the universal ribosomal protein uL15 family.</text>
</comment>
<dbReference type="InterPro" id="IPR021131">
    <property type="entry name" value="Ribosomal_uL15/eL18"/>
</dbReference>
<dbReference type="PANTHER" id="PTHR12934">
    <property type="entry name" value="50S RIBOSOMAL PROTEIN L15"/>
    <property type="match status" value="1"/>
</dbReference>
<dbReference type="HAMAP" id="MF_01341">
    <property type="entry name" value="Ribosomal_uL15"/>
    <property type="match status" value="1"/>
</dbReference>
<dbReference type="OrthoDB" id="9810293at2"/>
<evidence type="ECO:0000256" key="2">
    <source>
        <dbReference type="ARBA" id="ARBA00022980"/>
    </source>
</evidence>
<feature type="domain" description="Large ribosomal subunit protein uL15/eL18" evidence="5">
    <location>
        <begin position="78"/>
        <end position="149"/>
    </location>
</feature>
<evidence type="ECO:0000256" key="3">
    <source>
        <dbReference type="ARBA" id="ARBA00023274"/>
    </source>
</evidence>
<evidence type="ECO:0000313" key="6">
    <source>
        <dbReference type="EMBL" id="AIK96748.1"/>
    </source>
</evidence>
<protein>
    <recommendedName>
        <fullName evidence="4">Large ribosomal subunit protein uL15</fullName>
    </recommendedName>
</protein>
<dbReference type="STRING" id="91604.ID47_08475"/>
<keyword evidence="3 4" id="KW-0687">Ribonucleoprotein</keyword>
<sequence>MRLIDIRDNKGARTRRRIVGRGIGSGLGKTCGRGGKGQTARSGVAINGFEGGQNPIYRRLPKRGFNNIHASKYFELTFDKVNVLLANGLVKAGDTVDRNFLIQAGVMKKWYDAVSLVSTGILKEKVSFEVTRTTKNASAQVEKLGGKIVIA</sequence>
<evidence type="ECO:0000259" key="5">
    <source>
        <dbReference type="Pfam" id="PF00828"/>
    </source>
</evidence>
<dbReference type="InterPro" id="IPR030878">
    <property type="entry name" value="Ribosomal_uL15"/>
</dbReference>
<comment type="subunit">
    <text evidence="4">Part of the 50S ribosomal subunit.</text>
</comment>
<dbReference type="Pfam" id="PF00828">
    <property type="entry name" value="Ribosomal_L27A"/>
    <property type="match status" value="1"/>
</dbReference>
<dbReference type="RefSeq" id="WP_038467447.1">
    <property type="nucleotide sequence ID" value="NZ_CP008941.1"/>
</dbReference>
<evidence type="ECO:0000256" key="4">
    <source>
        <dbReference type="HAMAP-Rule" id="MF_01341"/>
    </source>
</evidence>
<proteinExistence type="inferred from homology"/>
<dbReference type="GO" id="GO:0019843">
    <property type="term" value="F:rRNA binding"/>
    <property type="evidence" value="ECO:0007669"/>
    <property type="project" value="UniProtKB-UniRule"/>
</dbReference>
<keyword evidence="7" id="KW-1185">Reference proteome</keyword>
<reference evidence="6 7" key="1">
    <citation type="submission" date="2014-07" db="EMBL/GenBank/DDBJ databases">
        <title>Comparative genomic insights into amoeba endosymbionts belonging to the families of Holosporaceae and Candidatus Midichloriaceae within Rickettsiales.</title>
        <authorList>
            <person name="Wang Z."/>
            <person name="Wu M."/>
        </authorList>
    </citation>
    <scope>NUCLEOTIDE SEQUENCE [LARGE SCALE GENOMIC DNA]</scope>
    <source>
        <strain evidence="6">PRA3</strain>
    </source>
</reference>
<keyword evidence="2 4" id="KW-0689">Ribosomal protein</keyword>
<dbReference type="HOGENOM" id="CLU_055188_4_0_5"/>
<dbReference type="PANTHER" id="PTHR12934:SF11">
    <property type="entry name" value="LARGE RIBOSOMAL SUBUNIT PROTEIN UL15M"/>
    <property type="match status" value="1"/>
</dbReference>
<name>A0A077AYP9_9PROT</name>
<dbReference type="GO" id="GO:0006412">
    <property type="term" value="P:translation"/>
    <property type="evidence" value="ECO:0007669"/>
    <property type="project" value="UniProtKB-UniRule"/>
</dbReference>
<dbReference type="KEGG" id="paca:ID47_08475"/>